<protein>
    <submittedName>
        <fullName evidence="2">Uncharacterized protein</fullName>
    </submittedName>
</protein>
<name>A9NYD5_PICSI</name>
<sequence length="62" mass="6952">MHSVRLGYMYQELGERLSPASCLATAAVATLKTQEAIWLCAISFFTHTFTALPTFYSITPMY</sequence>
<keyword evidence="1" id="KW-0472">Membrane</keyword>
<proteinExistence type="evidence at transcript level"/>
<keyword evidence="1" id="KW-0812">Transmembrane</keyword>
<reference evidence="2" key="1">
    <citation type="journal article" date="2008" name="BMC Genomics">
        <title>A conifer genomics resource of 200,000 spruce (Picea spp.) ESTs and 6,464 high-quality, sequence-finished full-length cDNAs for Sitka spruce (Picea sitchensis).</title>
        <authorList>
            <person name="Ralph S.G."/>
            <person name="Chun H.J."/>
            <person name="Kolosova N."/>
            <person name="Cooper D."/>
            <person name="Oddy C."/>
            <person name="Ritland C.E."/>
            <person name="Kirkpatrick R."/>
            <person name="Moore R."/>
            <person name="Barber S."/>
            <person name="Holt R.A."/>
            <person name="Jones S.J."/>
            <person name="Marra M.A."/>
            <person name="Douglas C.J."/>
            <person name="Ritland K."/>
            <person name="Bohlmann J."/>
        </authorList>
    </citation>
    <scope>NUCLEOTIDE SEQUENCE</scope>
    <source>
        <tissue evidence="2">Bark</tissue>
    </source>
</reference>
<accession>A9NYD5</accession>
<feature type="transmembrane region" description="Helical" evidence="1">
    <location>
        <begin position="36"/>
        <end position="58"/>
    </location>
</feature>
<dbReference type="EMBL" id="EF086378">
    <property type="protein sequence ID" value="ABK25646.1"/>
    <property type="molecule type" value="mRNA"/>
</dbReference>
<dbReference type="AlphaFoldDB" id="A9NYD5"/>
<keyword evidence="1" id="KW-1133">Transmembrane helix</keyword>
<evidence type="ECO:0000256" key="1">
    <source>
        <dbReference type="SAM" id="Phobius"/>
    </source>
</evidence>
<organism evidence="2">
    <name type="scientific">Picea sitchensis</name>
    <name type="common">Sitka spruce</name>
    <name type="synonym">Pinus sitchensis</name>
    <dbReference type="NCBI Taxonomy" id="3332"/>
    <lineage>
        <taxon>Eukaryota</taxon>
        <taxon>Viridiplantae</taxon>
        <taxon>Streptophyta</taxon>
        <taxon>Embryophyta</taxon>
        <taxon>Tracheophyta</taxon>
        <taxon>Spermatophyta</taxon>
        <taxon>Pinopsida</taxon>
        <taxon>Pinidae</taxon>
        <taxon>Conifers I</taxon>
        <taxon>Pinales</taxon>
        <taxon>Pinaceae</taxon>
        <taxon>Picea</taxon>
    </lineage>
</organism>
<evidence type="ECO:0000313" key="2">
    <source>
        <dbReference type="EMBL" id="ABK25646.1"/>
    </source>
</evidence>